<dbReference type="CDD" id="cd00593">
    <property type="entry name" value="RIBOc"/>
    <property type="match status" value="1"/>
</dbReference>
<feature type="domain" description="RNase III" evidence="17">
    <location>
        <begin position="36"/>
        <end position="158"/>
    </location>
</feature>
<dbReference type="EMBL" id="WDER01000001">
    <property type="protein sequence ID" value="KAB6087065.1"/>
    <property type="molecule type" value="Genomic_DNA"/>
</dbReference>
<evidence type="ECO:0000256" key="13">
    <source>
        <dbReference type="ARBA" id="ARBA00022884"/>
    </source>
</evidence>
<comment type="subunit">
    <text evidence="14">Homodimer.</text>
</comment>
<keyword evidence="8 14" id="KW-0479">Metal-binding</keyword>
<keyword evidence="10 14" id="KW-0255">Endonuclease</keyword>
<keyword evidence="9 14" id="KW-0699">rRNA-binding</keyword>
<dbReference type="InterPro" id="IPR011907">
    <property type="entry name" value="RNase_III"/>
</dbReference>
<dbReference type="GO" id="GO:0006397">
    <property type="term" value="P:mRNA processing"/>
    <property type="evidence" value="ECO:0007669"/>
    <property type="project" value="UniProtKB-UniRule"/>
</dbReference>
<evidence type="ECO:0000259" key="17">
    <source>
        <dbReference type="PROSITE" id="PS50142"/>
    </source>
</evidence>
<dbReference type="PROSITE" id="PS50137">
    <property type="entry name" value="DS_RBD"/>
    <property type="match status" value="1"/>
</dbReference>
<dbReference type="Pfam" id="PF14622">
    <property type="entry name" value="Ribonucleas_3_3"/>
    <property type="match status" value="1"/>
</dbReference>
<feature type="binding site" evidence="14">
    <location>
        <position position="75"/>
    </location>
    <ligand>
        <name>Mg(2+)</name>
        <dbReference type="ChEBI" id="CHEBI:18420"/>
    </ligand>
</feature>
<evidence type="ECO:0000256" key="8">
    <source>
        <dbReference type="ARBA" id="ARBA00022723"/>
    </source>
</evidence>
<evidence type="ECO:0000256" key="10">
    <source>
        <dbReference type="ARBA" id="ARBA00022759"/>
    </source>
</evidence>
<keyword evidence="5 14" id="KW-0507">mRNA processing</keyword>
<dbReference type="PANTHER" id="PTHR11207">
    <property type="entry name" value="RIBONUCLEASE III"/>
    <property type="match status" value="1"/>
</dbReference>
<comment type="catalytic activity">
    <reaction evidence="1 14">
        <text>Endonucleolytic cleavage to 5'-phosphomonoester.</text>
        <dbReference type="EC" id="3.1.26.3"/>
    </reaction>
</comment>
<dbReference type="NCBIfam" id="TIGR02191">
    <property type="entry name" value="RNaseIII"/>
    <property type="match status" value="1"/>
</dbReference>
<dbReference type="SMART" id="SM00535">
    <property type="entry name" value="RIBOc"/>
    <property type="match status" value="1"/>
</dbReference>
<accession>A0A1Y4VUI2</accession>
<proteinExistence type="inferred from homology"/>
<dbReference type="CDD" id="cd10845">
    <property type="entry name" value="DSRM_RNAse_III_family"/>
    <property type="match status" value="1"/>
</dbReference>
<dbReference type="HAMAP" id="MF_00104">
    <property type="entry name" value="RNase_III"/>
    <property type="match status" value="1"/>
</dbReference>
<protein>
    <recommendedName>
        <fullName evidence="14">Ribonuclease 3</fullName>
        <ecNumber evidence="14">3.1.26.3</ecNumber>
    </recommendedName>
    <alternativeName>
        <fullName evidence="14">Ribonuclease III</fullName>
        <shortName evidence="14">RNase III</shortName>
    </alternativeName>
</protein>
<keyword evidence="6 14" id="KW-0819">tRNA processing</keyword>
<dbReference type="Gene3D" id="1.10.1520.10">
    <property type="entry name" value="Ribonuclease III domain"/>
    <property type="match status" value="1"/>
</dbReference>
<keyword evidence="12 14" id="KW-0460">Magnesium</keyword>
<dbReference type="GO" id="GO:0019843">
    <property type="term" value="F:rRNA binding"/>
    <property type="evidence" value="ECO:0007669"/>
    <property type="project" value="UniProtKB-KW"/>
</dbReference>
<evidence type="ECO:0000313" key="18">
    <source>
        <dbReference type="EMBL" id="KAB6087065.1"/>
    </source>
</evidence>
<dbReference type="GO" id="GO:0046872">
    <property type="term" value="F:metal ion binding"/>
    <property type="evidence" value="ECO:0007669"/>
    <property type="project" value="UniProtKB-KW"/>
</dbReference>
<dbReference type="FunFam" id="1.10.1520.10:FF:000012">
    <property type="entry name" value="Ribonuclease 3"/>
    <property type="match status" value="1"/>
</dbReference>
<keyword evidence="11 14" id="KW-0378">Hydrolase</keyword>
<feature type="region of interest" description="Disordered" evidence="15">
    <location>
        <begin position="316"/>
        <end position="355"/>
    </location>
</feature>
<keyword evidence="7 14" id="KW-0540">Nuclease</keyword>
<dbReference type="GO" id="GO:0010468">
    <property type="term" value="P:regulation of gene expression"/>
    <property type="evidence" value="ECO:0007669"/>
    <property type="project" value="TreeGrafter"/>
</dbReference>
<comment type="subcellular location">
    <subcellularLocation>
        <location evidence="14">Cytoplasm</location>
    </subcellularLocation>
</comment>
<dbReference type="InterPro" id="IPR014720">
    <property type="entry name" value="dsRBD_dom"/>
</dbReference>
<evidence type="ECO:0000256" key="3">
    <source>
        <dbReference type="ARBA" id="ARBA00022490"/>
    </source>
</evidence>
<evidence type="ECO:0000256" key="7">
    <source>
        <dbReference type="ARBA" id="ARBA00022722"/>
    </source>
</evidence>
<dbReference type="Proteomes" id="UP000474077">
    <property type="component" value="Unassembled WGS sequence"/>
</dbReference>
<dbReference type="InterPro" id="IPR000999">
    <property type="entry name" value="RNase_III_dom"/>
</dbReference>
<dbReference type="Proteomes" id="UP000284417">
    <property type="component" value="Unassembled WGS sequence"/>
</dbReference>
<comment type="function">
    <text evidence="14">Digests double-stranded RNA. Involved in the processing of primary rRNA transcript to yield the immediate precursors to the large and small rRNAs (23S and 16S). Processes some mRNAs, and tRNAs when they are encoded in the rRNA operon. Processes pre-crRNA and tracrRNA of type II CRISPR loci if present in the organism.</text>
</comment>
<dbReference type="PANTHER" id="PTHR11207:SF0">
    <property type="entry name" value="RIBONUCLEASE 3"/>
    <property type="match status" value="1"/>
</dbReference>
<dbReference type="Pfam" id="PF00035">
    <property type="entry name" value="dsrm"/>
    <property type="match status" value="1"/>
</dbReference>
<dbReference type="AlphaFoldDB" id="A0A1Y4VUI2"/>
<reference evidence="18 21" key="2">
    <citation type="journal article" date="2019" name="Nat. Med.">
        <title>A library of human gut bacterial isolates paired with longitudinal multiomics data enables mechanistic microbiome research.</title>
        <authorList>
            <person name="Poyet M."/>
            <person name="Groussin M."/>
            <person name="Gibbons S.M."/>
            <person name="Avila-Pacheco J."/>
            <person name="Jiang X."/>
            <person name="Kearney S.M."/>
            <person name="Perrotta A.R."/>
            <person name="Berdy B."/>
            <person name="Zhao S."/>
            <person name="Lieberman T.D."/>
            <person name="Swanson P.K."/>
            <person name="Smith M."/>
            <person name="Roesemann S."/>
            <person name="Alexander J.E."/>
            <person name="Rich S.A."/>
            <person name="Livny J."/>
            <person name="Vlamakis H."/>
            <person name="Clish C."/>
            <person name="Bullock K."/>
            <person name="Deik A."/>
            <person name="Scott J."/>
            <person name="Pierce K.A."/>
            <person name="Xavier R.J."/>
            <person name="Alm E.J."/>
        </authorList>
    </citation>
    <scope>NUCLEOTIDE SEQUENCE [LARGE SCALE GENOMIC DNA]</scope>
    <source>
        <strain evidence="18 21">BIOML-A73</strain>
    </source>
</reference>
<dbReference type="GO" id="GO:0008033">
    <property type="term" value="P:tRNA processing"/>
    <property type="evidence" value="ECO:0007669"/>
    <property type="project" value="UniProtKB-KW"/>
</dbReference>
<feature type="domain" description="DRBM" evidence="16">
    <location>
        <begin position="186"/>
        <end position="255"/>
    </location>
</feature>
<comment type="cofactor">
    <cofactor evidence="14">
        <name>Mg(2+)</name>
        <dbReference type="ChEBI" id="CHEBI:18420"/>
    </cofactor>
</comment>
<evidence type="ECO:0000313" key="20">
    <source>
        <dbReference type="Proteomes" id="UP000284417"/>
    </source>
</evidence>
<dbReference type="EMBL" id="QROC01000006">
    <property type="protein sequence ID" value="RHK99802.1"/>
    <property type="molecule type" value="Genomic_DNA"/>
</dbReference>
<dbReference type="GO" id="GO:0003725">
    <property type="term" value="F:double-stranded RNA binding"/>
    <property type="evidence" value="ECO:0007669"/>
    <property type="project" value="TreeGrafter"/>
</dbReference>
<dbReference type="FunFam" id="3.30.160.20:FF:000081">
    <property type="entry name" value="Ribonuclease 3"/>
    <property type="match status" value="1"/>
</dbReference>
<evidence type="ECO:0000256" key="9">
    <source>
        <dbReference type="ARBA" id="ARBA00022730"/>
    </source>
</evidence>
<evidence type="ECO:0000256" key="1">
    <source>
        <dbReference type="ARBA" id="ARBA00000109"/>
    </source>
</evidence>
<dbReference type="SUPFAM" id="SSF69065">
    <property type="entry name" value="RNase III domain-like"/>
    <property type="match status" value="1"/>
</dbReference>
<keyword evidence="13 14" id="KW-0694">RNA-binding</keyword>
<organism evidence="19 20">
    <name type="scientific">Bacteroides xylanisolvens</name>
    <dbReference type="NCBI Taxonomy" id="371601"/>
    <lineage>
        <taxon>Bacteria</taxon>
        <taxon>Pseudomonadati</taxon>
        <taxon>Bacteroidota</taxon>
        <taxon>Bacteroidia</taxon>
        <taxon>Bacteroidales</taxon>
        <taxon>Bacteroidaceae</taxon>
        <taxon>Bacteroides</taxon>
    </lineage>
</organism>
<dbReference type="EC" id="3.1.26.3" evidence="14"/>
<evidence type="ECO:0000256" key="6">
    <source>
        <dbReference type="ARBA" id="ARBA00022694"/>
    </source>
</evidence>
<dbReference type="PROSITE" id="PS00517">
    <property type="entry name" value="RNASE_3_1"/>
    <property type="match status" value="1"/>
</dbReference>
<keyword evidence="4 14" id="KW-0698">rRNA processing</keyword>
<evidence type="ECO:0000256" key="5">
    <source>
        <dbReference type="ARBA" id="ARBA00022664"/>
    </source>
</evidence>
<dbReference type="GO" id="GO:0005737">
    <property type="term" value="C:cytoplasm"/>
    <property type="evidence" value="ECO:0007669"/>
    <property type="project" value="UniProtKB-SubCell"/>
</dbReference>
<feature type="active site" evidence="14">
    <location>
        <position position="79"/>
    </location>
</feature>
<dbReference type="InterPro" id="IPR036389">
    <property type="entry name" value="RNase_III_sf"/>
</dbReference>
<sequence>MRALSSRNTQSNIVLRNEIDKIRLLFRKDRESYLCFYRILGFYPRNIQLYEQALLHKSTSVRSDKGRPLNNERLEFLGDAILDAIVGDIVYKRFEGKREGFLTNTRSKIVQRETLNKLAVEIGLDKLIKYSTRSSSHNSYMYGNAFEAFIGAIYLDQGYERCKQFMEQRIINRYIDLDKISRKEVNFKSKLIEWSQKNKMEVSFELIEQFLDHDSNPVFQTEVRIEGLPAGTGTGYSKKESQQNAAQMAIKKVKEPVFMSTVEEIKAQHSATTTEPEVELATNSETELATELENEFENELEAELNVIPETKLENVLEENTSDNEISTVQPTMEAEETSQSKSPCDAPESPNRDLQ</sequence>
<feature type="active site" evidence="14">
    <location>
        <position position="147"/>
    </location>
</feature>
<evidence type="ECO:0000256" key="2">
    <source>
        <dbReference type="ARBA" id="ARBA00010183"/>
    </source>
</evidence>
<evidence type="ECO:0000256" key="11">
    <source>
        <dbReference type="ARBA" id="ARBA00022801"/>
    </source>
</evidence>
<gene>
    <name evidence="14 19" type="primary">rnc</name>
    <name evidence="19" type="ORF">DW042_05650</name>
    <name evidence="18" type="ORF">GA560_00120</name>
</gene>
<evidence type="ECO:0000256" key="14">
    <source>
        <dbReference type="HAMAP-Rule" id="MF_00104"/>
    </source>
</evidence>
<comment type="similarity">
    <text evidence="2">Belongs to the ribonuclease III family.</text>
</comment>
<evidence type="ECO:0000313" key="21">
    <source>
        <dbReference type="Proteomes" id="UP000474077"/>
    </source>
</evidence>
<evidence type="ECO:0000259" key="16">
    <source>
        <dbReference type="PROSITE" id="PS50137"/>
    </source>
</evidence>
<feature type="binding site" evidence="14">
    <location>
        <position position="144"/>
    </location>
    <ligand>
        <name>Mg(2+)</name>
        <dbReference type="ChEBI" id="CHEBI:18420"/>
    </ligand>
</feature>
<evidence type="ECO:0000256" key="12">
    <source>
        <dbReference type="ARBA" id="ARBA00022842"/>
    </source>
</evidence>
<dbReference type="SMART" id="SM00358">
    <property type="entry name" value="DSRM"/>
    <property type="match status" value="1"/>
</dbReference>
<dbReference type="SUPFAM" id="SSF54768">
    <property type="entry name" value="dsRNA-binding domain-like"/>
    <property type="match status" value="1"/>
</dbReference>
<comment type="caution">
    <text evidence="19">The sequence shown here is derived from an EMBL/GenBank/DDBJ whole genome shotgun (WGS) entry which is preliminary data.</text>
</comment>
<keyword evidence="3 14" id="KW-0963">Cytoplasm</keyword>
<dbReference type="Gene3D" id="3.30.160.20">
    <property type="match status" value="1"/>
</dbReference>
<feature type="binding site" evidence="14">
    <location>
        <position position="147"/>
    </location>
    <ligand>
        <name>Mg(2+)</name>
        <dbReference type="ChEBI" id="CHEBI:18420"/>
    </ligand>
</feature>
<dbReference type="RefSeq" id="WP_049702256.1">
    <property type="nucleotide sequence ID" value="NZ_JARFMM010000024.1"/>
</dbReference>
<dbReference type="PROSITE" id="PS50142">
    <property type="entry name" value="RNASE_3_2"/>
    <property type="match status" value="1"/>
</dbReference>
<name>A0A1Y4VUI2_9BACE</name>
<evidence type="ECO:0000313" key="19">
    <source>
        <dbReference type="EMBL" id="RHK99802.1"/>
    </source>
</evidence>
<evidence type="ECO:0000256" key="15">
    <source>
        <dbReference type="SAM" id="MobiDB-lite"/>
    </source>
</evidence>
<dbReference type="GO" id="GO:0006364">
    <property type="term" value="P:rRNA processing"/>
    <property type="evidence" value="ECO:0007669"/>
    <property type="project" value="UniProtKB-UniRule"/>
</dbReference>
<evidence type="ECO:0000256" key="4">
    <source>
        <dbReference type="ARBA" id="ARBA00022552"/>
    </source>
</evidence>
<dbReference type="GO" id="GO:0004525">
    <property type="term" value="F:ribonuclease III activity"/>
    <property type="evidence" value="ECO:0007669"/>
    <property type="project" value="UniProtKB-UniRule"/>
</dbReference>
<reference evidence="19 20" key="1">
    <citation type="submission" date="2018-08" db="EMBL/GenBank/DDBJ databases">
        <title>A genome reference for cultivated species of the human gut microbiota.</title>
        <authorList>
            <person name="Zou Y."/>
            <person name="Xue W."/>
            <person name="Luo G."/>
        </authorList>
    </citation>
    <scope>NUCLEOTIDE SEQUENCE [LARGE SCALE GENOMIC DNA]</scope>
    <source>
        <strain evidence="19 20">AF39-6AC</strain>
    </source>
</reference>